<keyword evidence="8" id="KW-0808">Transferase</keyword>
<evidence type="ECO:0000256" key="5">
    <source>
        <dbReference type="ARBA" id="ARBA00047913"/>
    </source>
</evidence>
<dbReference type="PANTHER" id="PTHR15004:SF0">
    <property type="entry name" value="GLUTAMYL-TRNA(GLN) AMIDOTRANSFERASE SUBUNIT C, MITOCHONDRIAL"/>
    <property type="match status" value="1"/>
</dbReference>
<dbReference type="AlphaFoldDB" id="A0A1I0E480"/>
<dbReference type="Gene3D" id="1.10.20.60">
    <property type="entry name" value="Glu-tRNAGln amidotransferase C subunit, N-terminal domain"/>
    <property type="match status" value="1"/>
</dbReference>
<keyword evidence="6" id="KW-0436">Ligase</keyword>
<dbReference type="RefSeq" id="WP_090870152.1">
    <property type="nucleotide sequence ID" value="NZ_FOHE01000010.1"/>
</dbReference>
<comment type="similarity">
    <text evidence="1 6">Belongs to the GatC family.</text>
</comment>
<dbReference type="Proteomes" id="UP000198618">
    <property type="component" value="Unassembled WGS sequence"/>
</dbReference>
<dbReference type="InterPro" id="IPR003837">
    <property type="entry name" value="GatC"/>
</dbReference>
<evidence type="ECO:0000256" key="3">
    <source>
        <dbReference type="ARBA" id="ARBA00024799"/>
    </source>
</evidence>
<sequence length="100" mass="11474">MAEISKDQVKHVANLARLEMNDQEAEMFTEQLSSIITFAEQLNELDTEGVDPTTHVLELKNVMRKDEPRKWITKEEAMKNAPDQENGQYRVPSILSDGKE</sequence>
<dbReference type="SUPFAM" id="SSF141000">
    <property type="entry name" value="Glu-tRNAGln amidotransferase C subunit"/>
    <property type="match status" value="1"/>
</dbReference>
<protein>
    <recommendedName>
        <fullName evidence="6">Aspartyl/glutamyl-tRNA(Asn/Gln) amidotransferase subunit C</fullName>
        <shortName evidence="6">Asp/Glu-ADT subunit C</shortName>
        <ecNumber evidence="6">6.3.5.-</ecNumber>
    </recommendedName>
</protein>
<name>A0A1I0E480_9BACI</name>
<dbReference type="GO" id="GO:0016740">
    <property type="term" value="F:transferase activity"/>
    <property type="evidence" value="ECO:0007669"/>
    <property type="project" value="UniProtKB-KW"/>
</dbReference>
<dbReference type="GO" id="GO:0070681">
    <property type="term" value="P:glutaminyl-tRNAGln biosynthesis via transamidation"/>
    <property type="evidence" value="ECO:0007669"/>
    <property type="project" value="TreeGrafter"/>
</dbReference>
<evidence type="ECO:0000313" key="8">
    <source>
        <dbReference type="EMBL" id="SET39146.1"/>
    </source>
</evidence>
<dbReference type="Pfam" id="PF02686">
    <property type="entry name" value="GatC"/>
    <property type="match status" value="1"/>
</dbReference>
<dbReference type="PANTHER" id="PTHR15004">
    <property type="entry name" value="GLUTAMYL-TRNA(GLN) AMIDOTRANSFERASE SUBUNIT C, MITOCHONDRIAL"/>
    <property type="match status" value="1"/>
</dbReference>
<evidence type="ECO:0000256" key="4">
    <source>
        <dbReference type="ARBA" id="ARBA00047380"/>
    </source>
</evidence>
<evidence type="ECO:0000313" key="9">
    <source>
        <dbReference type="Proteomes" id="UP000198618"/>
    </source>
</evidence>
<dbReference type="STRING" id="930131.SAMN05216389_11075"/>
<evidence type="ECO:0000256" key="6">
    <source>
        <dbReference type="HAMAP-Rule" id="MF_00122"/>
    </source>
</evidence>
<dbReference type="EC" id="6.3.5.-" evidence="6"/>
<keyword evidence="9" id="KW-1185">Reference proteome</keyword>
<keyword evidence="6" id="KW-0067">ATP-binding</keyword>
<proteinExistence type="inferred from homology"/>
<reference evidence="8 9" key="1">
    <citation type="submission" date="2016-10" db="EMBL/GenBank/DDBJ databases">
        <authorList>
            <person name="de Groot N.N."/>
        </authorList>
    </citation>
    <scope>NUCLEOTIDE SEQUENCE [LARGE SCALE GENOMIC DNA]</scope>
    <source>
        <strain evidence="8 9">IBRC-M 10780</strain>
    </source>
</reference>
<dbReference type="InterPro" id="IPR036113">
    <property type="entry name" value="Asp/Glu-ADT_sf_sub_c"/>
</dbReference>
<evidence type="ECO:0000256" key="1">
    <source>
        <dbReference type="ARBA" id="ARBA00010757"/>
    </source>
</evidence>
<dbReference type="GO" id="GO:0005524">
    <property type="term" value="F:ATP binding"/>
    <property type="evidence" value="ECO:0007669"/>
    <property type="project" value="UniProtKB-KW"/>
</dbReference>
<comment type="catalytic activity">
    <reaction evidence="4 6">
        <text>L-aspartyl-tRNA(Asn) + L-glutamine + ATP + H2O = L-asparaginyl-tRNA(Asn) + L-glutamate + ADP + phosphate + 2 H(+)</text>
        <dbReference type="Rhea" id="RHEA:14513"/>
        <dbReference type="Rhea" id="RHEA-COMP:9674"/>
        <dbReference type="Rhea" id="RHEA-COMP:9677"/>
        <dbReference type="ChEBI" id="CHEBI:15377"/>
        <dbReference type="ChEBI" id="CHEBI:15378"/>
        <dbReference type="ChEBI" id="CHEBI:29985"/>
        <dbReference type="ChEBI" id="CHEBI:30616"/>
        <dbReference type="ChEBI" id="CHEBI:43474"/>
        <dbReference type="ChEBI" id="CHEBI:58359"/>
        <dbReference type="ChEBI" id="CHEBI:78515"/>
        <dbReference type="ChEBI" id="CHEBI:78516"/>
        <dbReference type="ChEBI" id="CHEBI:456216"/>
    </reaction>
</comment>
<evidence type="ECO:0000256" key="2">
    <source>
        <dbReference type="ARBA" id="ARBA00011123"/>
    </source>
</evidence>
<comment type="subunit">
    <text evidence="2 6">Heterotrimer of A, B and C subunits.</text>
</comment>
<dbReference type="GO" id="GO:0006450">
    <property type="term" value="P:regulation of translational fidelity"/>
    <property type="evidence" value="ECO:0007669"/>
    <property type="project" value="InterPro"/>
</dbReference>
<keyword evidence="6" id="KW-0648">Protein biosynthesis</keyword>
<keyword evidence="6" id="KW-0547">Nucleotide-binding</keyword>
<feature type="region of interest" description="Disordered" evidence="7">
    <location>
        <begin position="75"/>
        <end position="100"/>
    </location>
</feature>
<comment type="function">
    <text evidence="3 6">Allows the formation of correctly charged Asn-tRNA(Asn) or Gln-tRNA(Gln) through the transamidation of misacylated Asp-tRNA(Asn) or Glu-tRNA(Gln) in organisms which lack either or both of asparaginyl-tRNA or glutaminyl-tRNA synthetases. The reaction takes place in the presence of glutamine and ATP through an activated phospho-Asp-tRNA(Asn) or phospho-Glu-tRNA(Gln).</text>
</comment>
<dbReference type="NCBIfam" id="TIGR00135">
    <property type="entry name" value="gatC"/>
    <property type="match status" value="1"/>
</dbReference>
<comment type="catalytic activity">
    <reaction evidence="5 6">
        <text>L-glutamyl-tRNA(Gln) + L-glutamine + ATP + H2O = L-glutaminyl-tRNA(Gln) + L-glutamate + ADP + phosphate + H(+)</text>
        <dbReference type="Rhea" id="RHEA:17521"/>
        <dbReference type="Rhea" id="RHEA-COMP:9681"/>
        <dbReference type="Rhea" id="RHEA-COMP:9684"/>
        <dbReference type="ChEBI" id="CHEBI:15377"/>
        <dbReference type="ChEBI" id="CHEBI:15378"/>
        <dbReference type="ChEBI" id="CHEBI:29985"/>
        <dbReference type="ChEBI" id="CHEBI:30616"/>
        <dbReference type="ChEBI" id="CHEBI:43474"/>
        <dbReference type="ChEBI" id="CHEBI:58359"/>
        <dbReference type="ChEBI" id="CHEBI:78520"/>
        <dbReference type="ChEBI" id="CHEBI:78521"/>
        <dbReference type="ChEBI" id="CHEBI:456216"/>
    </reaction>
</comment>
<dbReference type="OrthoDB" id="9813938at2"/>
<dbReference type="GO" id="GO:0050566">
    <property type="term" value="F:asparaginyl-tRNA synthase (glutamine-hydrolyzing) activity"/>
    <property type="evidence" value="ECO:0007669"/>
    <property type="project" value="RHEA"/>
</dbReference>
<dbReference type="HAMAP" id="MF_00122">
    <property type="entry name" value="GatC"/>
    <property type="match status" value="1"/>
</dbReference>
<dbReference type="GO" id="GO:0006412">
    <property type="term" value="P:translation"/>
    <property type="evidence" value="ECO:0007669"/>
    <property type="project" value="UniProtKB-UniRule"/>
</dbReference>
<dbReference type="GO" id="GO:0050567">
    <property type="term" value="F:glutaminyl-tRNA synthase (glutamine-hydrolyzing) activity"/>
    <property type="evidence" value="ECO:0007669"/>
    <property type="project" value="UniProtKB-UniRule"/>
</dbReference>
<accession>A0A1I0E480</accession>
<evidence type="ECO:0000256" key="7">
    <source>
        <dbReference type="SAM" id="MobiDB-lite"/>
    </source>
</evidence>
<gene>
    <name evidence="6" type="primary">gatC</name>
    <name evidence="8" type="ORF">SAMN05216389_11075</name>
</gene>
<dbReference type="EMBL" id="FOHE01000010">
    <property type="protein sequence ID" value="SET39146.1"/>
    <property type="molecule type" value="Genomic_DNA"/>
</dbReference>
<organism evidence="8 9">
    <name type="scientific">Oceanobacillus limi</name>
    <dbReference type="NCBI Taxonomy" id="930131"/>
    <lineage>
        <taxon>Bacteria</taxon>
        <taxon>Bacillati</taxon>
        <taxon>Bacillota</taxon>
        <taxon>Bacilli</taxon>
        <taxon>Bacillales</taxon>
        <taxon>Bacillaceae</taxon>
        <taxon>Oceanobacillus</taxon>
    </lineage>
</organism>